<protein>
    <recommendedName>
        <fullName evidence="2">non-specific protein-tyrosine kinase</fullName>
        <ecNumber evidence="2">2.7.10.2</ecNumber>
    </recommendedName>
</protein>
<keyword evidence="4" id="KW-0547">Nucleotide-binding</keyword>
<comment type="catalytic activity">
    <reaction evidence="8">
        <text>L-tyrosyl-[protein] + ATP = O-phospho-L-tyrosyl-[protein] + ADP + H(+)</text>
        <dbReference type="Rhea" id="RHEA:10596"/>
        <dbReference type="Rhea" id="RHEA-COMP:10136"/>
        <dbReference type="Rhea" id="RHEA-COMP:20101"/>
        <dbReference type="ChEBI" id="CHEBI:15378"/>
        <dbReference type="ChEBI" id="CHEBI:30616"/>
        <dbReference type="ChEBI" id="CHEBI:46858"/>
        <dbReference type="ChEBI" id="CHEBI:61978"/>
        <dbReference type="ChEBI" id="CHEBI:456216"/>
        <dbReference type="EC" id="2.7.10.2"/>
    </reaction>
</comment>
<reference evidence="10 11" key="1">
    <citation type="submission" date="2020-04" db="EMBL/GenBank/DDBJ databases">
        <title>Genome-Wide Identification of 5-Methylcytosine Sites in Bacterial Genomes By High-Throughput Sequencing of MspJI Restriction Fragments.</title>
        <authorList>
            <person name="Wu V."/>
        </authorList>
    </citation>
    <scope>NUCLEOTIDE SEQUENCE [LARGE SCALE GENOMIC DNA]</scope>
    <source>
        <strain evidence="10 11">S2</strain>
    </source>
</reference>
<dbReference type="PANTHER" id="PTHR32309:SF13">
    <property type="entry name" value="FERRIC ENTEROBACTIN TRANSPORT PROTEIN FEPE"/>
    <property type="match status" value="1"/>
</dbReference>
<dbReference type="GO" id="GO:0004715">
    <property type="term" value="F:non-membrane spanning protein tyrosine kinase activity"/>
    <property type="evidence" value="ECO:0007669"/>
    <property type="project" value="UniProtKB-EC"/>
</dbReference>
<sequence length="214" mass="24216">MYKKRDETKKIMQRLQLNEDSISTEQIRMIRTNIDQVSISDSVLLMVTSPRNEEQKSIISSKLAIAFVEQGKKVLLVDANLRKPSLNSLFQIKNENGLTNVILDKENIQLYIKETFVPGLFVLPTGPIPLNPSEIWIASKVKEFVSNCVSEFDVVIIDAPPFLIASDSHILANQCDGVILVLKENKTKKEDVLLTKDYLDRKNNRIVGVIYQTG</sequence>
<dbReference type="NCBIfam" id="TIGR01007">
    <property type="entry name" value="eps_fam"/>
    <property type="match status" value="1"/>
</dbReference>
<gene>
    <name evidence="10" type="ORF">HFZ78_29825</name>
</gene>
<dbReference type="InterPro" id="IPR025669">
    <property type="entry name" value="AAA_dom"/>
</dbReference>
<dbReference type="InterPro" id="IPR005702">
    <property type="entry name" value="Wzc-like_C"/>
</dbReference>
<dbReference type="EC" id="2.7.10.2" evidence="2"/>
<keyword evidence="7" id="KW-0829">Tyrosine-protein kinase</keyword>
<organism evidence="10 11">
    <name type="scientific">Priestia megaterium</name>
    <name type="common">Bacillus megaterium</name>
    <dbReference type="NCBI Taxonomy" id="1404"/>
    <lineage>
        <taxon>Bacteria</taxon>
        <taxon>Bacillati</taxon>
        <taxon>Bacillota</taxon>
        <taxon>Bacilli</taxon>
        <taxon>Bacillales</taxon>
        <taxon>Bacillaceae</taxon>
        <taxon>Priestia</taxon>
    </lineage>
</organism>
<evidence type="ECO:0000256" key="3">
    <source>
        <dbReference type="ARBA" id="ARBA00022679"/>
    </source>
</evidence>
<evidence type="ECO:0000256" key="4">
    <source>
        <dbReference type="ARBA" id="ARBA00022741"/>
    </source>
</evidence>
<evidence type="ECO:0000256" key="7">
    <source>
        <dbReference type="ARBA" id="ARBA00023137"/>
    </source>
</evidence>
<comment type="similarity">
    <text evidence="1">Belongs to the CpsD/CapB family.</text>
</comment>
<dbReference type="InterPro" id="IPR050445">
    <property type="entry name" value="Bact_polysacc_biosynth/exp"/>
</dbReference>
<keyword evidence="5 10" id="KW-0418">Kinase</keyword>
<dbReference type="CDD" id="cd05387">
    <property type="entry name" value="BY-kinase"/>
    <property type="match status" value="1"/>
</dbReference>
<evidence type="ECO:0000313" key="10">
    <source>
        <dbReference type="EMBL" id="QIZ10392.1"/>
    </source>
</evidence>
<evidence type="ECO:0000259" key="9">
    <source>
        <dbReference type="Pfam" id="PF13614"/>
    </source>
</evidence>
<evidence type="ECO:0000256" key="8">
    <source>
        <dbReference type="ARBA" id="ARBA00051245"/>
    </source>
</evidence>
<dbReference type="SUPFAM" id="SSF52540">
    <property type="entry name" value="P-loop containing nucleoside triphosphate hydrolases"/>
    <property type="match status" value="1"/>
</dbReference>
<feature type="domain" description="AAA" evidence="9">
    <location>
        <begin position="56"/>
        <end position="183"/>
    </location>
</feature>
<dbReference type="Proteomes" id="UP000501868">
    <property type="component" value="Chromosome"/>
</dbReference>
<evidence type="ECO:0000256" key="6">
    <source>
        <dbReference type="ARBA" id="ARBA00022840"/>
    </source>
</evidence>
<dbReference type="GO" id="GO:0005524">
    <property type="term" value="F:ATP binding"/>
    <property type="evidence" value="ECO:0007669"/>
    <property type="project" value="UniProtKB-KW"/>
</dbReference>
<dbReference type="Gene3D" id="3.40.50.300">
    <property type="entry name" value="P-loop containing nucleotide triphosphate hydrolases"/>
    <property type="match status" value="1"/>
</dbReference>
<dbReference type="AlphaFoldDB" id="A0A6H1PAG1"/>
<proteinExistence type="inferred from homology"/>
<name>A0A6H1PAG1_PRIMG</name>
<dbReference type="InterPro" id="IPR027417">
    <property type="entry name" value="P-loop_NTPase"/>
</dbReference>
<dbReference type="GO" id="GO:0005886">
    <property type="term" value="C:plasma membrane"/>
    <property type="evidence" value="ECO:0007669"/>
    <property type="project" value="TreeGrafter"/>
</dbReference>
<dbReference type="EMBL" id="CP051128">
    <property type="protein sequence ID" value="QIZ10392.1"/>
    <property type="molecule type" value="Genomic_DNA"/>
</dbReference>
<dbReference type="Pfam" id="PF13614">
    <property type="entry name" value="AAA_31"/>
    <property type="match status" value="1"/>
</dbReference>
<evidence type="ECO:0000256" key="1">
    <source>
        <dbReference type="ARBA" id="ARBA00007316"/>
    </source>
</evidence>
<evidence type="ECO:0000256" key="5">
    <source>
        <dbReference type="ARBA" id="ARBA00022777"/>
    </source>
</evidence>
<keyword evidence="6" id="KW-0067">ATP-binding</keyword>
<keyword evidence="3" id="KW-0808">Transferase</keyword>
<reference evidence="10 11" key="2">
    <citation type="submission" date="2020-04" db="EMBL/GenBank/DDBJ databases">
        <authorList>
            <person name="Fomenkov A."/>
            <person name="Anton B.P."/>
            <person name="Roberts R.J."/>
        </authorList>
    </citation>
    <scope>NUCLEOTIDE SEQUENCE [LARGE SCALE GENOMIC DNA]</scope>
    <source>
        <strain evidence="10 11">S2</strain>
    </source>
</reference>
<evidence type="ECO:0000256" key="2">
    <source>
        <dbReference type="ARBA" id="ARBA00011903"/>
    </source>
</evidence>
<evidence type="ECO:0000313" key="11">
    <source>
        <dbReference type="Proteomes" id="UP000501868"/>
    </source>
</evidence>
<dbReference type="PANTHER" id="PTHR32309">
    <property type="entry name" value="TYROSINE-PROTEIN KINASE"/>
    <property type="match status" value="1"/>
</dbReference>
<accession>A0A6H1PAG1</accession>